<dbReference type="OrthoDB" id="3457556at2"/>
<name>A0A1B1N686_9BACL</name>
<keyword evidence="1" id="KW-0812">Transmembrane</keyword>
<sequence>MKPLLIGILSAFFFAFTFILNRFMSTGGGSWAWSASLRYEMMLPILLLIAPFGGGLSPVLREIRRNSRVWLLWSFVGFVLFYAPVCFASMYGPAWLIASTWQLTIISGLLISPLLEPGLSWSLLPSAYRKVAPAAALITSAVIVAGVMLVQIGQSSKLHYQELLLGALPIIIASAAYPAGNRKLMQISGGRLNATQRVLAMTICSMPFWLLLSLYALVTSGPPPSSQLTGSLLVAVFSGVAATVLFFQATQMVQAHPMRLAGVEATQSFEVMFTLGAEVLFLSAPWPDLYGIAGLILVTGGMAVHAFATRRPAVSEPPPPHSSEIPPSV</sequence>
<dbReference type="RefSeq" id="WP_068700004.1">
    <property type="nucleotide sequence ID" value="NZ_CP014167.1"/>
</dbReference>
<feature type="transmembrane region" description="Helical" evidence="1">
    <location>
        <begin position="198"/>
        <end position="218"/>
    </location>
</feature>
<dbReference type="Proteomes" id="UP000092573">
    <property type="component" value="Chromosome"/>
</dbReference>
<organism evidence="2 3">
    <name type="scientific">Paenibacillus yonginensis</name>
    <dbReference type="NCBI Taxonomy" id="1462996"/>
    <lineage>
        <taxon>Bacteria</taxon>
        <taxon>Bacillati</taxon>
        <taxon>Bacillota</taxon>
        <taxon>Bacilli</taxon>
        <taxon>Bacillales</taxon>
        <taxon>Paenibacillaceae</taxon>
        <taxon>Paenibacillus</taxon>
    </lineage>
</organism>
<dbReference type="KEGG" id="pyg:AWM70_21905"/>
<feature type="transmembrane region" description="Helical" evidence="1">
    <location>
        <begin position="230"/>
        <end position="249"/>
    </location>
</feature>
<evidence type="ECO:0000256" key="1">
    <source>
        <dbReference type="SAM" id="Phobius"/>
    </source>
</evidence>
<feature type="transmembrane region" description="Helical" evidence="1">
    <location>
        <begin position="42"/>
        <end position="60"/>
    </location>
</feature>
<dbReference type="EMBL" id="CP014167">
    <property type="protein sequence ID" value="ANS76907.1"/>
    <property type="molecule type" value="Genomic_DNA"/>
</dbReference>
<keyword evidence="1" id="KW-0472">Membrane</keyword>
<dbReference type="STRING" id="1462996.AWM70_21905"/>
<feature type="transmembrane region" description="Helical" evidence="1">
    <location>
        <begin position="131"/>
        <end position="152"/>
    </location>
</feature>
<proteinExistence type="predicted"/>
<protein>
    <recommendedName>
        <fullName evidence="4">Multidrug resistance efflux transporter family protein</fullName>
    </recommendedName>
</protein>
<dbReference type="AlphaFoldDB" id="A0A1B1N686"/>
<feature type="transmembrane region" description="Helical" evidence="1">
    <location>
        <begin position="289"/>
        <end position="308"/>
    </location>
</feature>
<dbReference type="Pfam" id="PF13536">
    <property type="entry name" value="EmrE"/>
    <property type="match status" value="1"/>
</dbReference>
<keyword evidence="3" id="KW-1185">Reference proteome</keyword>
<feature type="transmembrane region" description="Helical" evidence="1">
    <location>
        <begin position="69"/>
        <end position="91"/>
    </location>
</feature>
<evidence type="ECO:0000313" key="2">
    <source>
        <dbReference type="EMBL" id="ANS76907.1"/>
    </source>
</evidence>
<evidence type="ECO:0008006" key="4">
    <source>
        <dbReference type="Google" id="ProtNLM"/>
    </source>
</evidence>
<feature type="transmembrane region" description="Helical" evidence="1">
    <location>
        <begin position="103"/>
        <end position="124"/>
    </location>
</feature>
<evidence type="ECO:0000313" key="3">
    <source>
        <dbReference type="Proteomes" id="UP000092573"/>
    </source>
</evidence>
<feature type="transmembrane region" description="Helical" evidence="1">
    <location>
        <begin position="158"/>
        <end position="177"/>
    </location>
</feature>
<keyword evidence="1" id="KW-1133">Transmembrane helix</keyword>
<reference evidence="2 3" key="1">
    <citation type="submission" date="2016-01" db="EMBL/GenBank/DDBJ databases">
        <title>Complete Genome Sequence of Paenibacillus yonginensis DCY84, a novel Plant Growth-Promoting Bacteria with Elicitation of Induced Systemic Resistance.</title>
        <authorList>
            <person name="Kim Y.J."/>
            <person name="Yang D.C."/>
            <person name="Sukweenadhi J."/>
        </authorList>
    </citation>
    <scope>NUCLEOTIDE SEQUENCE [LARGE SCALE GENOMIC DNA]</scope>
    <source>
        <strain evidence="2 3">DCY84</strain>
    </source>
</reference>
<feature type="transmembrane region" description="Helical" evidence="1">
    <location>
        <begin position="261"/>
        <end position="283"/>
    </location>
</feature>
<gene>
    <name evidence="2" type="ORF">AWM70_21905</name>
</gene>
<accession>A0A1B1N686</accession>
<dbReference type="InterPro" id="IPR032713">
    <property type="entry name" value="EmrE"/>
</dbReference>